<keyword evidence="1" id="KW-0808">Transferase</keyword>
<keyword evidence="1" id="KW-0489">Methyltransferase</keyword>
<evidence type="ECO:0000313" key="2">
    <source>
        <dbReference type="Proteomes" id="UP000886758"/>
    </source>
</evidence>
<feature type="non-terminal residue" evidence="1">
    <location>
        <position position="67"/>
    </location>
</feature>
<evidence type="ECO:0000313" key="1">
    <source>
        <dbReference type="EMBL" id="HIT50143.1"/>
    </source>
</evidence>
<reference evidence="1" key="1">
    <citation type="submission" date="2020-10" db="EMBL/GenBank/DDBJ databases">
        <authorList>
            <person name="Gilroy R."/>
        </authorList>
    </citation>
    <scope>NUCLEOTIDE SEQUENCE</scope>
    <source>
        <strain evidence="1">ChiW17-6978</strain>
    </source>
</reference>
<name>A0A9D1GRG6_9MOLU</name>
<organism evidence="1 2">
    <name type="scientific">Candidatus Pelethenecus faecipullorum</name>
    <dbReference type="NCBI Taxonomy" id="2840900"/>
    <lineage>
        <taxon>Bacteria</taxon>
        <taxon>Bacillati</taxon>
        <taxon>Mycoplasmatota</taxon>
        <taxon>Mollicutes</taxon>
        <taxon>Candidatus Pelethenecus</taxon>
    </lineage>
</organism>
<accession>A0A9D1GRG6</accession>
<reference evidence="1" key="2">
    <citation type="journal article" date="2021" name="PeerJ">
        <title>Extensive microbial diversity within the chicken gut microbiome revealed by metagenomics and culture.</title>
        <authorList>
            <person name="Gilroy R."/>
            <person name="Ravi A."/>
            <person name="Getino M."/>
            <person name="Pursley I."/>
            <person name="Horton D.L."/>
            <person name="Alikhan N.F."/>
            <person name="Baker D."/>
            <person name="Gharbi K."/>
            <person name="Hall N."/>
            <person name="Watson M."/>
            <person name="Adriaenssens E.M."/>
            <person name="Foster-Nyarko E."/>
            <person name="Jarju S."/>
            <person name="Secka A."/>
            <person name="Antonio M."/>
            <person name="Oren A."/>
            <person name="Chaudhuri R.R."/>
            <person name="La Ragione R."/>
            <person name="Hildebrand F."/>
            <person name="Pallen M.J."/>
        </authorList>
    </citation>
    <scope>NUCLEOTIDE SEQUENCE</scope>
    <source>
        <strain evidence="1">ChiW17-6978</strain>
    </source>
</reference>
<dbReference type="GO" id="GO:0008168">
    <property type="term" value="F:methyltransferase activity"/>
    <property type="evidence" value="ECO:0007669"/>
    <property type="project" value="UniProtKB-KW"/>
</dbReference>
<dbReference type="Proteomes" id="UP000886758">
    <property type="component" value="Unassembled WGS sequence"/>
</dbReference>
<dbReference type="AlphaFoldDB" id="A0A9D1GRG6"/>
<dbReference type="EMBL" id="DVLF01000117">
    <property type="protein sequence ID" value="HIT50143.1"/>
    <property type="molecule type" value="Genomic_DNA"/>
</dbReference>
<sequence>MKTLHYYSPNQDQLDSNPSSFEFDFRNEHFIFHTDDGVFSKKYIDYGSYALLKAFIPTPLEGPYLDM</sequence>
<proteinExistence type="predicted"/>
<dbReference type="GO" id="GO:0032259">
    <property type="term" value="P:methylation"/>
    <property type="evidence" value="ECO:0007669"/>
    <property type="project" value="UniProtKB-KW"/>
</dbReference>
<protein>
    <submittedName>
        <fullName evidence="1">16S rRNA methyltransferase</fullName>
    </submittedName>
</protein>
<gene>
    <name evidence="1" type="ORF">IAD46_03860</name>
</gene>
<comment type="caution">
    <text evidence="1">The sequence shown here is derived from an EMBL/GenBank/DDBJ whole genome shotgun (WGS) entry which is preliminary data.</text>
</comment>